<name>C9SEN5_VERA1</name>
<feature type="transmembrane region" description="Helical" evidence="10">
    <location>
        <begin position="61"/>
        <end position="83"/>
    </location>
</feature>
<keyword evidence="6 10" id="KW-0812">Transmembrane</keyword>
<dbReference type="Pfam" id="PF23113">
    <property type="entry name" value="MARCHF6_C"/>
    <property type="match status" value="1"/>
</dbReference>
<dbReference type="GO" id="GO:0005789">
    <property type="term" value="C:endoplasmic reticulum membrane"/>
    <property type="evidence" value="ECO:0007669"/>
    <property type="project" value="TreeGrafter"/>
</dbReference>
<dbReference type="EC" id="2.3.2.27" evidence="4"/>
<evidence type="ECO:0000259" key="11">
    <source>
        <dbReference type="Pfam" id="PF23113"/>
    </source>
</evidence>
<evidence type="ECO:0000256" key="1">
    <source>
        <dbReference type="ARBA" id="ARBA00000900"/>
    </source>
</evidence>
<dbReference type="PANTHER" id="PTHR13145">
    <property type="entry name" value="SSM4 PROTEIN"/>
    <property type="match status" value="1"/>
</dbReference>
<keyword evidence="8 10" id="KW-1133">Transmembrane helix</keyword>
<dbReference type="InterPro" id="IPR056521">
    <property type="entry name" value="MARCHF6-like_C"/>
</dbReference>
<keyword evidence="9 10" id="KW-0472">Membrane</keyword>
<gene>
    <name evidence="12" type="ORF">VDBG_02737</name>
</gene>
<evidence type="ECO:0000256" key="6">
    <source>
        <dbReference type="ARBA" id="ARBA00022692"/>
    </source>
</evidence>
<evidence type="ECO:0000256" key="8">
    <source>
        <dbReference type="ARBA" id="ARBA00022989"/>
    </source>
</evidence>
<evidence type="ECO:0000256" key="5">
    <source>
        <dbReference type="ARBA" id="ARBA00022679"/>
    </source>
</evidence>
<comment type="subcellular location">
    <subcellularLocation>
        <location evidence="2">Membrane</location>
        <topology evidence="2">Multi-pass membrane protein</topology>
    </subcellularLocation>
</comment>
<dbReference type="STRING" id="526221.C9SEN5"/>
<dbReference type="Proteomes" id="UP000008698">
    <property type="component" value="Unassembled WGS sequence"/>
</dbReference>
<evidence type="ECO:0000256" key="10">
    <source>
        <dbReference type="SAM" id="Phobius"/>
    </source>
</evidence>
<protein>
    <recommendedName>
        <fullName evidence="4">RING-type E3 ubiquitin transferase</fullName>
        <ecNumber evidence="4">2.3.2.27</ecNumber>
    </recommendedName>
</protein>
<dbReference type="HOGENOM" id="CLU_1355574_0_0_1"/>
<dbReference type="GeneID" id="9533631"/>
<organism evidence="13">
    <name type="scientific">Verticillium alfalfae (strain VaMs.102 / ATCC MYA-4576 / FGSC 10136)</name>
    <name type="common">Verticillium wilt of alfalfa</name>
    <name type="synonym">Verticillium albo-atrum</name>
    <dbReference type="NCBI Taxonomy" id="526221"/>
    <lineage>
        <taxon>Eukaryota</taxon>
        <taxon>Fungi</taxon>
        <taxon>Dikarya</taxon>
        <taxon>Ascomycota</taxon>
        <taxon>Pezizomycotina</taxon>
        <taxon>Sordariomycetes</taxon>
        <taxon>Hypocreomycetidae</taxon>
        <taxon>Glomerellales</taxon>
        <taxon>Plectosphaerellaceae</taxon>
        <taxon>Verticillium</taxon>
    </lineage>
</organism>
<feature type="domain" description="E3 ubiquitin-protein ligase MARCHF6-like C-terminal" evidence="11">
    <location>
        <begin position="41"/>
        <end position="140"/>
    </location>
</feature>
<comment type="pathway">
    <text evidence="3">Protein modification; protein ubiquitination.</text>
</comment>
<evidence type="ECO:0000313" key="12">
    <source>
        <dbReference type="EMBL" id="EEY16628.1"/>
    </source>
</evidence>
<evidence type="ECO:0000256" key="4">
    <source>
        <dbReference type="ARBA" id="ARBA00012483"/>
    </source>
</evidence>
<evidence type="ECO:0000256" key="2">
    <source>
        <dbReference type="ARBA" id="ARBA00004141"/>
    </source>
</evidence>
<feature type="transmembrane region" description="Helical" evidence="10">
    <location>
        <begin position="110"/>
        <end position="132"/>
    </location>
</feature>
<proteinExistence type="predicted"/>
<reference evidence="13" key="1">
    <citation type="journal article" date="2011" name="PLoS Pathog.">
        <title>Comparative genomics yields insights into niche adaptation of plant vascular wilt pathogens.</title>
        <authorList>
            <person name="Klosterman S.J."/>
            <person name="Subbarao K.V."/>
            <person name="Kang S."/>
            <person name="Veronese P."/>
            <person name="Gold S.E."/>
            <person name="Thomma B.P.H.J."/>
            <person name="Chen Z."/>
            <person name="Henrissat B."/>
            <person name="Lee Y.-H."/>
            <person name="Park J."/>
            <person name="Garcia-Pedrajas M.D."/>
            <person name="Barbara D.J."/>
            <person name="Anchieta A."/>
            <person name="de Jonge R."/>
            <person name="Santhanam P."/>
            <person name="Maruthachalam K."/>
            <person name="Atallah Z."/>
            <person name="Amyotte S.G."/>
            <person name="Paz Z."/>
            <person name="Inderbitzin P."/>
            <person name="Hayes R.J."/>
            <person name="Heiman D.I."/>
            <person name="Young S."/>
            <person name="Zeng Q."/>
            <person name="Engels R."/>
            <person name="Galagan J."/>
            <person name="Cuomo C.A."/>
            <person name="Dobinson K.F."/>
            <person name="Ma L.-J."/>
        </authorList>
    </citation>
    <scope>NUCLEOTIDE SEQUENCE [LARGE SCALE GENOMIC DNA]</scope>
    <source>
        <strain evidence="13">VaMs.102 / ATCC MYA-4576 / FGSC 10136</strain>
    </source>
</reference>
<evidence type="ECO:0000256" key="3">
    <source>
        <dbReference type="ARBA" id="ARBA00004906"/>
    </source>
</evidence>
<comment type="catalytic activity">
    <reaction evidence="1">
        <text>S-ubiquitinyl-[E2 ubiquitin-conjugating enzyme]-L-cysteine + [acceptor protein]-L-lysine = [E2 ubiquitin-conjugating enzyme]-L-cysteine + N(6)-ubiquitinyl-[acceptor protein]-L-lysine.</text>
        <dbReference type="EC" id="2.3.2.27"/>
    </reaction>
</comment>
<keyword evidence="7" id="KW-0833">Ubl conjugation pathway</keyword>
<dbReference type="GO" id="GO:0061630">
    <property type="term" value="F:ubiquitin protein ligase activity"/>
    <property type="evidence" value="ECO:0007669"/>
    <property type="project" value="UniProtKB-EC"/>
</dbReference>
<dbReference type="EMBL" id="DS985216">
    <property type="protein sequence ID" value="EEY16628.1"/>
    <property type="molecule type" value="Genomic_DNA"/>
</dbReference>
<dbReference type="KEGG" id="val:VDBG_02737"/>
<evidence type="ECO:0000256" key="7">
    <source>
        <dbReference type="ARBA" id="ARBA00022786"/>
    </source>
</evidence>
<accession>C9SEN5</accession>
<evidence type="ECO:0000256" key="9">
    <source>
        <dbReference type="ARBA" id="ARBA00023136"/>
    </source>
</evidence>
<dbReference type="RefSeq" id="XP_003006598.1">
    <property type="nucleotide sequence ID" value="XM_003006552.1"/>
</dbReference>
<dbReference type="PANTHER" id="PTHR13145:SF0">
    <property type="entry name" value="E3 UBIQUITIN-PROTEIN LIGASE MARCHF6"/>
    <property type="match status" value="1"/>
</dbReference>
<keyword evidence="5" id="KW-0808">Transferase</keyword>
<keyword evidence="13" id="KW-1185">Reference proteome</keyword>
<dbReference type="AlphaFoldDB" id="C9SEN5"/>
<sequence>MSTPLLHTHYPIENTACLGFWGSCISSLVRELAQVSTKVIALRHAVRAVLRRGWLDPDAGVLTRAFVIPGLFVGGLALFGPAYGASLLEARGMLGSPGPAPHELKMVYRLAYPAAAFSALAAVLLWSVLGVFHSWKVRIRDEAYLIGERLHNFGMGTVGATAGRAQWRGARDVMRRRDHDHMPNDFKLVQTASLTANVILCV</sequence>
<dbReference type="eggNOG" id="KOG1609">
    <property type="taxonomic scope" value="Eukaryota"/>
</dbReference>
<dbReference type="GO" id="GO:0036503">
    <property type="term" value="P:ERAD pathway"/>
    <property type="evidence" value="ECO:0007669"/>
    <property type="project" value="TreeGrafter"/>
</dbReference>
<evidence type="ECO:0000313" key="13">
    <source>
        <dbReference type="Proteomes" id="UP000008698"/>
    </source>
</evidence>